<sequence>MTVGTAVPIDGAPTCEDPPLLSAIETSPLPPLQLRRTPSEKMLNGSQTRLPQVTPRAIGTPKEVTVKRRVQSAYVQRDMPLNQTHDVTPSVVTKAPSPNKVSPSKARIKSLERIVTYKQAEKTEKEAAEQSRVQRERLAQAQRGHALAQKQRRRAEIYAINAQMRAFNQAAMANGGSSATPVGV</sequence>
<gene>
    <name evidence="2" type="ORF">SDRG_13810</name>
</gene>
<feature type="region of interest" description="Disordered" evidence="1">
    <location>
        <begin position="1"/>
        <end position="50"/>
    </location>
</feature>
<dbReference type="OrthoDB" id="74921at2759"/>
<dbReference type="RefSeq" id="XP_008618130.1">
    <property type="nucleotide sequence ID" value="XM_008619908.1"/>
</dbReference>
<name>T0RFQ4_SAPDV</name>
<dbReference type="AlphaFoldDB" id="T0RFQ4"/>
<evidence type="ECO:0000256" key="1">
    <source>
        <dbReference type="SAM" id="MobiDB-lite"/>
    </source>
</evidence>
<proteinExistence type="predicted"/>
<accession>T0RFQ4</accession>
<evidence type="ECO:0000313" key="3">
    <source>
        <dbReference type="Proteomes" id="UP000030762"/>
    </source>
</evidence>
<dbReference type="EMBL" id="JH767194">
    <property type="protein sequence ID" value="EQC28482.1"/>
    <property type="molecule type" value="Genomic_DNA"/>
</dbReference>
<evidence type="ECO:0008006" key="4">
    <source>
        <dbReference type="Google" id="ProtNLM"/>
    </source>
</evidence>
<dbReference type="OMA" id="AFNQAAM"/>
<keyword evidence="3" id="KW-1185">Reference proteome</keyword>
<feature type="compositionally biased region" description="Polar residues" evidence="1">
    <location>
        <begin position="82"/>
        <end position="91"/>
    </location>
</feature>
<feature type="region of interest" description="Disordered" evidence="1">
    <location>
        <begin position="82"/>
        <end position="103"/>
    </location>
</feature>
<protein>
    <recommendedName>
        <fullName evidence="4">Small vasohibin-binding protein</fullName>
    </recommendedName>
</protein>
<reference evidence="2 3" key="1">
    <citation type="submission" date="2012-04" db="EMBL/GenBank/DDBJ databases">
        <title>The Genome Sequence of Saprolegnia declina VS20.</title>
        <authorList>
            <consortium name="The Broad Institute Genome Sequencing Platform"/>
            <person name="Russ C."/>
            <person name="Nusbaum C."/>
            <person name="Tyler B."/>
            <person name="van West P."/>
            <person name="Dieguez-Uribeondo J."/>
            <person name="de Bruijn I."/>
            <person name="Tripathy S."/>
            <person name="Jiang R."/>
            <person name="Young S.K."/>
            <person name="Zeng Q."/>
            <person name="Gargeya S."/>
            <person name="Fitzgerald M."/>
            <person name="Haas B."/>
            <person name="Abouelleil A."/>
            <person name="Alvarado L."/>
            <person name="Arachchi H.M."/>
            <person name="Berlin A."/>
            <person name="Chapman S.B."/>
            <person name="Goldberg J."/>
            <person name="Griggs A."/>
            <person name="Gujja S."/>
            <person name="Hansen M."/>
            <person name="Howarth C."/>
            <person name="Imamovic A."/>
            <person name="Larimer J."/>
            <person name="McCowen C."/>
            <person name="Montmayeur A."/>
            <person name="Murphy C."/>
            <person name="Neiman D."/>
            <person name="Pearson M."/>
            <person name="Priest M."/>
            <person name="Roberts A."/>
            <person name="Saif S."/>
            <person name="Shea T."/>
            <person name="Sisk P."/>
            <person name="Sykes S."/>
            <person name="Wortman J."/>
            <person name="Nusbaum C."/>
            <person name="Birren B."/>
        </authorList>
    </citation>
    <scope>NUCLEOTIDE SEQUENCE [LARGE SCALE GENOMIC DNA]</scope>
    <source>
        <strain evidence="2 3">VS20</strain>
    </source>
</reference>
<dbReference type="STRING" id="1156394.T0RFQ4"/>
<dbReference type="Proteomes" id="UP000030762">
    <property type="component" value="Unassembled WGS sequence"/>
</dbReference>
<organism evidence="2 3">
    <name type="scientific">Saprolegnia diclina (strain VS20)</name>
    <dbReference type="NCBI Taxonomy" id="1156394"/>
    <lineage>
        <taxon>Eukaryota</taxon>
        <taxon>Sar</taxon>
        <taxon>Stramenopiles</taxon>
        <taxon>Oomycota</taxon>
        <taxon>Saprolegniomycetes</taxon>
        <taxon>Saprolegniales</taxon>
        <taxon>Saprolegniaceae</taxon>
        <taxon>Saprolegnia</taxon>
    </lineage>
</organism>
<evidence type="ECO:0000313" key="2">
    <source>
        <dbReference type="EMBL" id="EQC28482.1"/>
    </source>
</evidence>
<dbReference type="GeneID" id="19954537"/>
<dbReference type="InParanoid" id="T0RFQ4"/>
<dbReference type="VEuPathDB" id="FungiDB:SDRG_13810"/>